<dbReference type="Gene3D" id="1.10.357.10">
    <property type="entry name" value="Tetracycline Repressor, domain 2"/>
    <property type="match status" value="1"/>
</dbReference>
<dbReference type="PANTHER" id="PTHR30055">
    <property type="entry name" value="HTH-TYPE TRANSCRIPTIONAL REGULATOR RUTR"/>
    <property type="match status" value="1"/>
</dbReference>
<sequence length="237" mass="25489">MAARNGGGPGRRASDRGKYGRLSRERVLAAALEVVDREGLSALSMRRLGAELGVEAMALYRYAPSKDALLDGLVEALYTEIGEVLAADAEQRGGPRAELRGTAVATYRVALAHPHVVPLLATRILSVPLARRPHAVLREHERVLALLADAGVPEPAAPTAYRALMSWLLGYLFVDLQAMTDNPEETDPGFRLGLHRIPAQDFPQLRRLAPALAERGGNAELTTGIDALLDRLLPDAG</sequence>
<dbReference type="Pfam" id="PF00440">
    <property type="entry name" value="TetR_N"/>
    <property type="match status" value="1"/>
</dbReference>
<dbReference type="InterPro" id="IPR009057">
    <property type="entry name" value="Homeodomain-like_sf"/>
</dbReference>
<evidence type="ECO:0000256" key="4">
    <source>
        <dbReference type="PROSITE-ProRule" id="PRU00335"/>
    </source>
</evidence>
<dbReference type="Gene3D" id="1.10.10.60">
    <property type="entry name" value="Homeodomain-like"/>
    <property type="match status" value="1"/>
</dbReference>
<name>A0ABS2UX43_9ACTN</name>
<dbReference type="EMBL" id="JAFEJA010000001">
    <property type="protein sequence ID" value="MBM9622013.1"/>
    <property type="molecule type" value="Genomic_DNA"/>
</dbReference>
<keyword evidence="3" id="KW-0804">Transcription</keyword>
<keyword evidence="2 4" id="KW-0238">DNA-binding</keyword>
<dbReference type="RefSeq" id="WP_205375806.1">
    <property type="nucleotide sequence ID" value="NZ_JAFEJA010000001.1"/>
</dbReference>
<evidence type="ECO:0000256" key="3">
    <source>
        <dbReference type="ARBA" id="ARBA00023163"/>
    </source>
</evidence>
<dbReference type="SUPFAM" id="SSF46689">
    <property type="entry name" value="Homeodomain-like"/>
    <property type="match status" value="1"/>
</dbReference>
<comment type="caution">
    <text evidence="6">The sequence shown here is derived from an EMBL/GenBank/DDBJ whole genome shotgun (WGS) entry which is preliminary data.</text>
</comment>
<protein>
    <submittedName>
        <fullName evidence="6">TetR/AcrR family transcriptional regulator</fullName>
    </submittedName>
</protein>
<evidence type="ECO:0000259" key="5">
    <source>
        <dbReference type="PROSITE" id="PS50977"/>
    </source>
</evidence>
<keyword evidence="1" id="KW-0805">Transcription regulation</keyword>
<dbReference type="PROSITE" id="PS50977">
    <property type="entry name" value="HTH_TETR_2"/>
    <property type="match status" value="1"/>
</dbReference>
<evidence type="ECO:0000313" key="6">
    <source>
        <dbReference type="EMBL" id="MBM9622013.1"/>
    </source>
</evidence>
<feature type="DNA-binding region" description="H-T-H motif" evidence="4">
    <location>
        <begin position="44"/>
        <end position="63"/>
    </location>
</feature>
<gene>
    <name evidence="6" type="ORF">JE024_25415</name>
</gene>
<dbReference type="InterPro" id="IPR036271">
    <property type="entry name" value="Tet_transcr_reg_TetR-rel_C_sf"/>
</dbReference>
<evidence type="ECO:0000256" key="1">
    <source>
        <dbReference type="ARBA" id="ARBA00023015"/>
    </source>
</evidence>
<evidence type="ECO:0000313" key="7">
    <source>
        <dbReference type="Proteomes" id="UP000664109"/>
    </source>
</evidence>
<organism evidence="6 7">
    <name type="scientific">Streptomyces zhihengii</name>
    <dbReference type="NCBI Taxonomy" id="1818004"/>
    <lineage>
        <taxon>Bacteria</taxon>
        <taxon>Bacillati</taxon>
        <taxon>Actinomycetota</taxon>
        <taxon>Actinomycetes</taxon>
        <taxon>Kitasatosporales</taxon>
        <taxon>Streptomycetaceae</taxon>
        <taxon>Streptomyces</taxon>
    </lineage>
</organism>
<dbReference type="InterPro" id="IPR004111">
    <property type="entry name" value="Repressor_TetR_C"/>
</dbReference>
<proteinExistence type="predicted"/>
<feature type="domain" description="HTH tetR-type" evidence="5">
    <location>
        <begin position="21"/>
        <end position="81"/>
    </location>
</feature>
<reference evidence="6 7" key="1">
    <citation type="journal article" date="2016" name="Arch. Microbiol.">
        <title>Streptomyces zhihengii sp. nov., isolated from rhizospheric soil of Psammosilene tunicoides.</title>
        <authorList>
            <person name="Huang M.J."/>
            <person name="Fei J.J."/>
            <person name="Salam N."/>
            <person name="Kim C.J."/>
            <person name="Hozzein W.N."/>
            <person name="Xiao M."/>
            <person name="Huang H.Q."/>
            <person name="Li W.J."/>
        </authorList>
    </citation>
    <scope>NUCLEOTIDE SEQUENCE [LARGE SCALE GENOMIC DNA]</scope>
    <source>
        <strain evidence="6 7">YIM T102</strain>
    </source>
</reference>
<evidence type="ECO:0000256" key="2">
    <source>
        <dbReference type="ARBA" id="ARBA00023125"/>
    </source>
</evidence>
<dbReference type="SUPFAM" id="SSF48498">
    <property type="entry name" value="Tetracyclin repressor-like, C-terminal domain"/>
    <property type="match status" value="1"/>
</dbReference>
<dbReference type="Pfam" id="PF02909">
    <property type="entry name" value="TetR_C_1"/>
    <property type="match status" value="1"/>
</dbReference>
<dbReference type="Proteomes" id="UP000664109">
    <property type="component" value="Unassembled WGS sequence"/>
</dbReference>
<dbReference type="InterPro" id="IPR050109">
    <property type="entry name" value="HTH-type_TetR-like_transc_reg"/>
</dbReference>
<keyword evidence="7" id="KW-1185">Reference proteome</keyword>
<dbReference type="InterPro" id="IPR001647">
    <property type="entry name" value="HTH_TetR"/>
</dbReference>
<dbReference type="PANTHER" id="PTHR30055:SF151">
    <property type="entry name" value="TRANSCRIPTIONAL REGULATORY PROTEIN"/>
    <property type="match status" value="1"/>
</dbReference>
<accession>A0ABS2UX43</accession>